<sequence>MLNATTTSPHHWRYVSEGGASIVFSYRGPPNIGFNGTVLRLRKVPRAPKDGHSKTPIVVEDEPDDPIIEYQQRCMEKLIPIEHLPRLESVLLDKAWLEEVSDVHDAFRPESRTKHDCIDVTRKKGVLATDLVGTSGIAVELKPKWGFMPSATHLSEATRSIKTQTCRFCMHSRLKSHSGQQVASGYCPMDLFSGDESRITKAIHDLWDAWYLSEGTVNNLKVFVKGTVVRPSEAARMLDQGYDSEQSIDVLRDIFTAALLPLLKDTPVLHLLSKFQRTLDPLDIEGLSKLWSSTQATAATRFVNQNRSNSESPNASELAPSSPIGVATEYFEVPEPTVDEWCNFIDTYLVQHPAMDHINPSPDNLRYYLLAYLLSATFKDCSVMLRLDLLRPGAENVSGEADRVKVIDLDPKSISRLRKWEKTDQEIHLFNADQEPLGCIDQHAARNYLV</sequence>
<proteinExistence type="predicted"/>
<keyword evidence="2" id="KW-1185">Reference proteome</keyword>
<name>A0ACD3BH56_9AGAR</name>
<protein>
    <submittedName>
        <fullName evidence="1">Uncharacterized protein</fullName>
    </submittedName>
</protein>
<evidence type="ECO:0000313" key="1">
    <source>
        <dbReference type="EMBL" id="TFK76372.1"/>
    </source>
</evidence>
<reference evidence="1 2" key="1">
    <citation type="journal article" date="2019" name="Nat. Ecol. Evol.">
        <title>Megaphylogeny resolves global patterns of mushroom evolution.</title>
        <authorList>
            <person name="Varga T."/>
            <person name="Krizsan K."/>
            <person name="Foldi C."/>
            <person name="Dima B."/>
            <person name="Sanchez-Garcia M."/>
            <person name="Sanchez-Ramirez S."/>
            <person name="Szollosi G.J."/>
            <person name="Szarkandi J.G."/>
            <person name="Papp V."/>
            <person name="Albert L."/>
            <person name="Andreopoulos W."/>
            <person name="Angelini C."/>
            <person name="Antonin V."/>
            <person name="Barry K.W."/>
            <person name="Bougher N.L."/>
            <person name="Buchanan P."/>
            <person name="Buyck B."/>
            <person name="Bense V."/>
            <person name="Catcheside P."/>
            <person name="Chovatia M."/>
            <person name="Cooper J."/>
            <person name="Damon W."/>
            <person name="Desjardin D."/>
            <person name="Finy P."/>
            <person name="Geml J."/>
            <person name="Haridas S."/>
            <person name="Hughes K."/>
            <person name="Justo A."/>
            <person name="Karasinski D."/>
            <person name="Kautmanova I."/>
            <person name="Kiss B."/>
            <person name="Kocsube S."/>
            <person name="Kotiranta H."/>
            <person name="LaButti K.M."/>
            <person name="Lechner B.E."/>
            <person name="Liimatainen K."/>
            <person name="Lipzen A."/>
            <person name="Lukacs Z."/>
            <person name="Mihaltcheva S."/>
            <person name="Morgado L.N."/>
            <person name="Niskanen T."/>
            <person name="Noordeloos M.E."/>
            <person name="Ohm R.A."/>
            <person name="Ortiz-Santana B."/>
            <person name="Ovrebo C."/>
            <person name="Racz N."/>
            <person name="Riley R."/>
            <person name="Savchenko A."/>
            <person name="Shiryaev A."/>
            <person name="Soop K."/>
            <person name="Spirin V."/>
            <person name="Szebenyi C."/>
            <person name="Tomsovsky M."/>
            <person name="Tulloss R.E."/>
            <person name="Uehling J."/>
            <person name="Grigoriev I.V."/>
            <person name="Vagvolgyi C."/>
            <person name="Papp T."/>
            <person name="Martin F.M."/>
            <person name="Miettinen O."/>
            <person name="Hibbett D.S."/>
            <person name="Nagy L.G."/>
        </authorList>
    </citation>
    <scope>NUCLEOTIDE SEQUENCE [LARGE SCALE GENOMIC DNA]</scope>
    <source>
        <strain evidence="1 2">NL-1719</strain>
    </source>
</reference>
<dbReference type="EMBL" id="ML208260">
    <property type="protein sequence ID" value="TFK76372.1"/>
    <property type="molecule type" value="Genomic_DNA"/>
</dbReference>
<accession>A0ACD3BH56</accession>
<dbReference type="Proteomes" id="UP000308600">
    <property type="component" value="Unassembled WGS sequence"/>
</dbReference>
<gene>
    <name evidence="1" type="ORF">BDN72DRAFT_808825</name>
</gene>
<evidence type="ECO:0000313" key="2">
    <source>
        <dbReference type="Proteomes" id="UP000308600"/>
    </source>
</evidence>
<organism evidence="1 2">
    <name type="scientific">Pluteus cervinus</name>
    <dbReference type="NCBI Taxonomy" id="181527"/>
    <lineage>
        <taxon>Eukaryota</taxon>
        <taxon>Fungi</taxon>
        <taxon>Dikarya</taxon>
        <taxon>Basidiomycota</taxon>
        <taxon>Agaricomycotina</taxon>
        <taxon>Agaricomycetes</taxon>
        <taxon>Agaricomycetidae</taxon>
        <taxon>Agaricales</taxon>
        <taxon>Pluteineae</taxon>
        <taxon>Pluteaceae</taxon>
        <taxon>Pluteus</taxon>
    </lineage>
</organism>